<reference evidence="1 2" key="1">
    <citation type="submission" date="2019-10" db="EMBL/GenBank/DDBJ databases">
        <authorList>
            <person name="Palmer J.M."/>
        </authorList>
    </citation>
    <scope>NUCLEOTIDE SEQUENCE [LARGE SCALE GENOMIC DNA]</scope>
    <source>
        <strain evidence="1 2">TWF718</strain>
    </source>
</reference>
<name>A0AAN8N2J0_9PEZI</name>
<dbReference type="EMBL" id="JAVHNR010000006">
    <property type="protein sequence ID" value="KAK6339821.1"/>
    <property type="molecule type" value="Genomic_DNA"/>
</dbReference>
<keyword evidence="2" id="KW-1185">Reference proteome</keyword>
<accession>A0AAN8N2J0</accession>
<dbReference type="Proteomes" id="UP001313282">
    <property type="component" value="Unassembled WGS sequence"/>
</dbReference>
<sequence>MQQALKKGIQALSLPQTKTYFHSIKDLSKIKNVYGLNTVACAQPGLYLKSEDFKKFKVDEYIEGLQKLHNQSGKRKVLFRWHTELTTHGVLLWYSIVGQVGYDETTGENFTVFRGTQGINEISLTYGPLNKWGKDYTNITNTADLTHKALEAGIKIATPGAGMLRESLVDDLLDNKKVVCPDSKYQLVLPSIFSQATKARATVFKKGAPESASGHSIGASMAETYSYIIGLVEKIVKRTVRKYGAPQSTDAAIQEEMMKKQNTKLVVYQNELDAVNLFNNKIWSMAKATVIALGLKQRDLNEIDGVYTHSGEIVKLQVNTESPWIFLGQLEAHSVNSYLASIQRILSGDPTKPTTTKAGLAMNTLLFAAGTVALEEILNQLLAHWKLKAAEEGGK</sequence>
<dbReference type="AlphaFoldDB" id="A0AAN8N2J0"/>
<evidence type="ECO:0000313" key="2">
    <source>
        <dbReference type="Proteomes" id="UP001313282"/>
    </source>
</evidence>
<protein>
    <submittedName>
        <fullName evidence="1">Uncharacterized protein</fullName>
    </submittedName>
</protein>
<evidence type="ECO:0000313" key="1">
    <source>
        <dbReference type="EMBL" id="KAK6339821.1"/>
    </source>
</evidence>
<organism evidence="1 2">
    <name type="scientific">Orbilia javanica</name>
    <dbReference type="NCBI Taxonomy" id="47235"/>
    <lineage>
        <taxon>Eukaryota</taxon>
        <taxon>Fungi</taxon>
        <taxon>Dikarya</taxon>
        <taxon>Ascomycota</taxon>
        <taxon>Pezizomycotina</taxon>
        <taxon>Orbiliomycetes</taxon>
        <taxon>Orbiliales</taxon>
        <taxon>Orbiliaceae</taxon>
        <taxon>Orbilia</taxon>
    </lineage>
</organism>
<proteinExistence type="predicted"/>
<comment type="caution">
    <text evidence="1">The sequence shown here is derived from an EMBL/GenBank/DDBJ whole genome shotgun (WGS) entry which is preliminary data.</text>
</comment>
<gene>
    <name evidence="1" type="ORF">TWF718_009211</name>
</gene>